<feature type="transmembrane region" description="Helical" evidence="9">
    <location>
        <begin position="589"/>
        <end position="608"/>
    </location>
</feature>
<feature type="transmembrane region" description="Helical" evidence="9">
    <location>
        <begin position="514"/>
        <end position="537"/>
    </location>
</feature>
<feature type="transmembrane region" description="Helical" evidence="9">
    <location>
        <begin position="486"/>
        <end position="508"/>
    </location>
</feature>
<evidence type="ECO:0000259" key="11">
    <source>
        <dbReference type="PROSITE" id="PS50156"/>
    </source>
</evidence>
<keyword evidence="8 9" id="KW-0472">Membrane</keyword>
<comment type="caution">
    <text evidence="12">The sequence shown here is derived from an EMBL/GenBank/DDBJ whole genome shotgun (WGS) entry which is preliminary data.</text>
</comment>
<comment type="similarity">
    <text evidence="9">Belongs to the SecD/SecF family. SecD subfamily.</text>
</comment>
<dbReference type="Pfam" id="PF21760">
    <property type="entry name" value="SecD_1st"/>
    <property type="match status" value="1"/>
</dbReference>
<dbReference type="RefSeq" id="WP_188837791.1">
    <property type="nucleotide sequence ID" value="NZ_BMHI01000004.1"/>
</dbReference>
<evidence type="ECO:0000256" key="3">
    <source>
        <dbReference type="ARBA" id="ARBA00022475"/>
    </source>
</evidence>
<dbReference type="Gene3D" id="3.30.1360.200">
    <property type="match status" value="1"/>
</dbReference>
<dbReference type="PANTHER" id="PTHR30081">
    <property type="entry name" value="PROTEIN-EXPORT MEMBRANE PROTEIN SEC"/>
    <property type="match status" value="1"/>
</dbReference>
<feature type="region of interest" description="Disordered" evidence="10">
    <location>
        <begin position="134"/>
        <end position="262"/>
    </location>
</feature>
<feature type="compositionally biased region" description="Low complexity" evidence="10">
    <location>
        <begin position="135"/>
        <end position="201"/>
    </location>
</feature>
<comment type="subcellular location">
    <subcellularLocation>
        <location evidence="1 9">Cell membrane</location>
        <topology evidence="1 9">Multi-pass membrane protein</topology>
    </subcellularLocation>
</comment>
<dbReference type="InterPro" id="IPR005791">
    <property type="entry name" value="SecD"/>
</dbReference>
<organism evidence="12 13">
    <name type="scientific">Flexivirga endophytica</name>
    <dbReference type="NCBI Taxonomy" id="1849103"/>
    <lineage>
        <taxon>Bacteria</taxon>
        <taxon>Bacillati</taxon>
        <taxon>Actinomycetota</taxon>
        <taxon>Actinomycetes</taxon>
        <taxon>Micrococcales</taxon>
        <taxon>Dermacoccaceae</taxon>
        <taxon>Flexivirga</taxon>
    </lineage>
</organism>
<dbReference type="InterPro" id="IPR048631">
    <property type="entry name" value="SecD_1st"/>
</dbReference>
<dbReference type="GO" id="GO:0065002">
    <property type="term" value="P:intracellular protein transmembrane transport"/>
    <property type="evidence" value="ECO:0007669"/>
    <property type="project" value="UniProtKB-UniRule"/>
</dbReference>
<keyword evidence="3 9" id="KW-1003">Cell membrane</keyword>
<dbReference type="PROSITE" id="PS50156">
    <property type="entry name" value="SSD"/>
    <property type="match status" value="1"/>
</dbReference>
<dbReference type="NCBIfam" id="TIGR00916">
    <property type="entry name" value="2A0604s01"/>
    <property type="match status" value="1"/>
</dbReference>
<evidence type="ECO:0000256" key="1">
    <source>
        <dbReference type="ARBA" id="ARBA00004651"/>
    </source>
</evidence>
<dbReference type="InterPro" id="IPR048634">
    <property type="entry name" value="SecD_SecF_C"/>
</dbReference>
<evidence type="ECO:0000256" key="5">
    <source>
        <dbReference type="ARBA" id="ARBA00022927"/>
    </source>
</evidence>
<protein>
    <recommendedName>
        <fullName evidence="9">Protein translocase subunit SecD</fullName>
    </recommendedName>
</protein>
<dbReference type="HAMAP" id="MF_01463_B">
    <property type="entry name" value="SecD_B"/>
    <property type="match status" value="1"/>
</dbReference>
<dbReference type="GO" id="GO:0006605">
    <property type="term" value="P:protein targeting"/>
    <property type="evidence" value="ECO:0007669"/>
    <property type="project" value="UniProtKB-UniRule"/>
</dbReference>
<dbReference type="InterPro" id="IPR000731">
    <property type="entry name" value="SSD"/>
</dbReference>
<dbReference type="NCBIfam" id="TIGR01129">
    <property type="entry name" value="secD"/>
    <property type="match status" value="1"/>
</dbReference>
<comment type="function">
    <text evidence="9">Part of the Sec protein translocase complex. Interacts with the SecYEG preprotein conducting channel. SecDF uses the proton motive force (PMF) to complete protein translocation after the ATP-dependent function of SecA.</text>
</comment>
<dbReference type="AlphaFoldDB" id="A0A916T9P9"/>
<evidence type="ECO:0000256" key="8">
    <source>
        <dbReference type="ARBA" id="ARBA00023136"/>
    </source>
</evidence>
<accession>A0A916T9P9</accession>
<dbReference type="Pfam" id="PF22599">
    <property type="entry name" value="SecDF_P1_head"/>
    <property type="match status" value="1"/>
</dbReference>
<dbReference type="GO" id="GO:0015450">
    <property type="term" value="F:protein-transporting ATPase activity"/>
    <property type="evidence" value="ECO:0007669"/>
    <property type="project" value="InterPro"/>
</dbReference>
<evidence type="ECO:0000256" key="10">
    <source>
        <dbReference type="SAM" id="MobiDB-lite"/>
    </source>
</evidence>
<keyword evidence="5 9" id="KW-0653">Protein transport</keyword>
<feature type="compositionally biased region" description="Low complexity" evidence="10">
    <location>
        <begin position="215"/>
        <end position="235"/>
    </location>
</feature>
<sequence length="668" mass="69323">MATRARRSTAGKPRQILTILLLLIVAVYAGIAGTAAWGSPKGQWTPLLGLDLEGGRQITLQPIVGKGEQVNAGQVEQAVNIIRNRVNGNGVSEAEVSTLNKKLIQVSLPGNPSEQTLKSLAQSSELSFRPVISSQQVAAPTPQGATPTPSGSASPSSSPTSGSASKSPASKSPASKSPASKSPASKSPASKSPASKSTSGANDILPQAFRADTQKPTSPSSKASSPAGSSSSATPKPSPAPAPDRQLPGAQPQPANGSDDAWAKFPVDSIWIQNGLAQSGDTYQDLFQAFPCTQAQAPKGKPAVEWREIAARAPHSQPDVGCGDGYKYLMGPVEVEGKHLTDAGYGNQTNQQGVATNQVEVTLSLDSTGAKEFADVTKRLTPYGEGNPKNQFAITVDGKVVSAPGSRSVITDGKASITGNFTESSAKTLANQLKFGALPFSFKELTSNQVSPEVGTDQLQKGILAGLAGLLLVVLYSLLQYRALGFVTVASLIVAGVLSYGLVTLLGFTSGFRLTMAGVTGLIVSIGITADSFIVYFERVRDEVRSGRPLRAAVQTGWGRARRTIIVSDAVNFLAAAVLYVLSEDNVKAFAFTLGLSTLVDIAVVMMFTHPVLTLLSQTKFFGSGHKWSGFDPDRLGAAGVTYAGRGRVTIADRKAAAGSTAAEGGQA</sequence>
<dbReference type="GO" id="GO:0005886">
    <property type="term" value="C:plasma membrane"/>
    <property type="evidence" value="ECO:0007669"/>
    <property type="project" value="UniProtKB-SubCell"/>
</dbReference>
<dbReference type="Gene3D" id="3.30.70.3220">
    <property type="match status" value="1"/>
</dbReference>
<reference evidence="12" key="1">
    <citation type="journal article" date="2014" name="Int. J. Syst. Evol. Microbiol.">
        <title>Complete genome sequence of Corynebacterium casei LMG S-19264T (=DSM 44701T), isolated from a smear-ripened cheese.</title>
        <authorList>
            <consortium name="US DOE Joint Genome Institute (JGI-PGF)"/>
            <person name="Walter F."/>
            <person name="Albersmeier A."/>
            <person name="Kalinowski J."/>
            <person name="Ruckert C."/>
        </authorList>
    </citation>
    <scope>NUCLEOTIDE SEQUENCE</scope>
    <source>
        <strain evidence="12">CGMCC 1.15085</strain>
    </source>
</reference>
<evidence type="ECO:0000256" key="6">
    <source>
        <dbReference type="ARBA" id="ARBA00022989"/>
    </source>
</evidence>
<dbReference type="Proteomes" id="UP000636793">
    <property type="component" value="Unassembled WGS sequence"/>
</dbReference>
<keyword evidence="6 9" id="KW-1133">Transmembrane helix</keyword>
<evidence type="ECO:0000313" key="13">
    <source>
        <dbReference type="Proteomes" id="UP000636793"/>
    </source>
</evidence>
<evidence type="ECO:0000313" key="12">
    <source>
        <dbReference type="EMBL" id="GGB37031.1"/>
    </source>
</evidence>
<evidence type="ECO:0000256" key="9">
    <source>
        <dbReference type="HAMAP-Rule" id="MF_01463"/>
    </source>
</evidence>
<comment type="subunit">
    <text evidence="9">Forms a complex with SecF. Part of the essential Sec protein translocation apparatus which comprises SecA, SecYEG and auxiliary proteins SecDF. Other proteins may also be involved.</text>
</comment>
<feature type="transmembrane region" description="Helical" evidence="9">
    <location>
        <begin position="462"/>
        <end position="479"/>
    </location>
</feature>
<comment type="caution">
    <text evidence="9">Lacks conserved residue(s) required for the propagation of feature annotation.</text>
</comment>
<dbReference type="GO" id="GO:0043952">
    <property type="term" value="P:protein transport by the Sec complex"/>
    <property type="evidence" value="ECO:0007669"/>
    <property type="project" value="UniProtKB-UniRule"/>
</dbReference>
<keyword evidence="2 9" id="KW-0813">Transport</keyword>
<dbReference type="InterPro" id="IPR055344">
    <property type="entry name" value="SecD_SecF_C_bact"/>
</dbReference>
<feature type="domain" description="SSD" evidence="11">
    <location>
        <begin position="484"/>
        <end position="615"/>
    </location>
</feature>
<dbReference type="Pfam" id="PF02355">
    <property type="entry name" value="SecD_SecF_C"/>
    <property type="match status" value="1"/>
</dbReference>
<feature type="transmembrane region" description="Helical" evidence="9">
    <location>
        <begin position="565"/>
        <end position="583"/>
    </location>
</feature>
<dbReference type="PANTHER" id="PTHR30081:SF1">
    <property type="entry name" value="PROTEIN TRANSLOCASE SUBUNIT SECD"/>
    <property type="match status" value="1"/>
</dbReference>
<dbReference type="Gene3D" id="1.20.1640.10">
    <property type="entry name" value="Multidrug efflux transporter AcrB transmembrane domain"/>
    <property type="match status" value="1"/>
</dbReference>
<keyword evidence="13" id="KW-1185">Reference proteome</keyword>
<name>A0A916T9P9_9MICO</name>
<reference evidence="12" key="2">
    <citation type="submission" date="2020-09" db="EMBL/GenBank/DDBJ databases">
        <authorList>
            <person name="Sun Q."/>
            <person name="Zhou Y."/>
        </authorList>
    </citation>
    <scope>NUCLEOTIDE SEQUENCE</scope>
    <source>
        <strain evidence="12">CGMCC 1.15085</strain>
    </source>
</reference>
<evidence type="ECO:0000256" key="2">
    <source>
        <dbReference type="ARBA" id="ARBA00022448"/>
    </source>
</evidence>
<gene>
    <name evidence="9" type="primary">secD</name>
    <name evidence="12" type="ORF">GCM10011492_29730</name>
</gene>
<keyword evidence="4 9" id="KW-0812">Transmembrane</keyword>
<keyword evidence="7 9" id="KW-0811">Translocation</keyword>
<dbReference type="SUPFAM" id="SSF82866">
    <property type="entry name" value="Multidrug efflux transporter AcrB transmembrane domain"/>
    <property type="match status" value="1"/>
</dbReference>
<evidence type="ECO:0000256" key="4">
    <source>
        <dbReference type="ARBA" id="ARBA00022692"/>
    </source>
</evidence>
<dbReference type="InterPro" id="IPR054384">
    <property type="entry name" value="SecDF_P1_head"/>
</dbReference>
<dbReference type="InterPro" id="IPR022813">
    <property type="entry name" value="SecD/SecF_arch_bac"/>
</dbReference>
<evidence type="ECO:0000256" key="7">
    <source>
        <dbReference type="ARBA" id="ARBA00023010"/>
    </source>
</evidence>
<dbReference type="EMBL" id="BMHI01000004">
    <property type="protein sequence ID" value="GGB37031.1"/>
    <property type="molecule type" value="Genomic_DNA"/>
</dbReference>
<proteinExistence type="inferred from homology"/>